<feature type="compositionally biased region" description="Basic and acidic residues" evidence="2">
    <location>
        <begin position="1258"/>
        <end position="1271"/>
    </location>
</feature>
<evidence type="ECO:0000313" key="7">
    <source>
        <dbReference type="Proteomes" id="UP000268093"/>
    </source>
</evidence>
<dbReference type="GO" id="GO:0031048">
    <property type="term" value="P:regulatory ncRNA-mediated heterochromatin formation"/>
    <property type="evidence" value="ECO:0007669"/>
    <property type="project" value="TreeGrafter"/>
</dbReference>
<gene>
    <name evidence="6" type="ORF">BC936DRAFT_141680</name>
</gene>
<feature type="domain" description="ZNFX1" evidence="5">
    <location>
        <begin position="479"/>
        <end position="576"/>
    </location>
</feature>
<dbReference type="Pfam" id="PF25396">
    <property type="entry name" value="ZNFX1"/>
    <property type="match status" value="1"/>
</dbReference>
<dbReference type="EMBL" id="RBNI01000203">
    <property type="protein sequence ID" value="RUP52086.1"/>
    <property type="molecule type" value="Genomic_DNA"/>
</dbReference>
<dbReference type="PANTHER" id="PTHR10887:SF445">
    <property type="entry name" value="NFX1-TYPE ZINC FINGER-CONTAINING PROTEIN 1"/>
    <property type="match status" value="1"/>
</dbReference>
<protein>
    <recommendedName>
        <fullName evidence="8">P-loop containing nucleoside triphosphate hydrolase protein</fullName>
    </recommendedName>
</protein>
<keyword evidence="1" id="KW-0175">Coiled coil</keyword>
<dbReference type="OrthoDB" id="2423195at2759"/>
<organism evidence="6 7">
    <name type="scientific">Jimgerdemannia flammicorona</name>
    <dbReference type="NCBI Taxonomy" id="994334"/>
    <lineage>
        <taxon>Eukaryota</taxon>
        <taxon>Fungi</taxon>
        <taxon>Fungi incertae sedis</taxon>
        <taxon>Mucoromycota</taxon>
        <taxon>Mucoromycotina</taxon>
        <taxon>Endogonomycetes</taxon>
        <taxon>Endogonales</taxon>
        <taxon>Endogonaceae</taxon>
        <taxon>Jimgerdemannia</taxon>
    </lineage>
</organism>
<dbReference type="InterPro" id="IPR041677">
    <property type="entry name" value="DNA2/NAM7_AAA_11"/>
</dbReference>
<feature type="compositionally biased region" description="Basic and acidic residues" evidence="2">
    <location>
        <begin position="74"/>
        <end position="85"/>
    </location>
</feature>
<dbReference type="Proteomes" id="UP000268093">
    <property type="component" value="Unassembled WGS sequence"/>
</dbReference>
<evidence type="ECO:0000259" key="4">
    <source>
        <dbReference type="Pfam" id="PF13087"/>
    </source>
</evidence>
<dbReference type="InterPro" id="IPR057373">
    <property type="entry name" value="ZNFX1"/>
</dbReference>
<dbReference type="InterPro" id="IPR047187">
    <property type="entry name" value="SF1_C_Upf1"/>
</dbReference>
<dbReference type="InterPro" id="IPR027417">
    <property type="entry name" value="P-loop_NTPase"/>
</dbReference>
<evidence type="ECO:0000259" key="5">
    <source>
        <dbReference type="Pfam" id="PF25396"/>
    </source>
</evidence>
<accession>A0A433DN31</accession>
<evidence type="ECO:0000256" key="2">
    <source>
        <dbReference type="SAM" id="MobiDB-lite"/>
    </source>
</evidence>
<dbReference type="GO" id="GO:0031380">
    <property type="term" value="C:nuclear RNA-directed RNA polymerase complex"/>
    <property type="evidence" value="ECO:0007669"/>
    <property type="project" value="TreeGrafter"/>
</dbReference>
<dbReference type="SUPFAM" id="SSF52540">
    <property type="entry name" value="P-loop containing nucleoside triphosphate hydrolases"/>
    <property type="match status" value="1"/>
</dbReference>
<feature type="compositionally biased region" description="Low complexity" evidence="2">
    <location>
        <begin position="7"/>
        <end position="49"/>
    </location>
</feature>
<dbReference type="CDD" id="cd18808">
    <property type="entry name" value="SF1_C_Upf1"/>
    <property type="match status" value="1"/>
</dbReference>
<dbReference type="PANTHER" id="PTHR10887">
    <property type="entry name" value="DNA2/NAM7 HELICASE FAMILY"/>
    <property type="match status" value="1"/>
</dbReference>
<dbReference type="Pfam" id="PF13086">
    <property type="entry name" value="AAA_11"/>
    <property type="match status" value="1"/>
</dbReference>
<dbReference type="InterPro" id="IPR045055">
    <property type="entry name" value="DNA2/NAM7-like"/>
</dbReference>
<feature type="domain" description="DNA2/NAM7 helicase-like C-terminal" evidence="4">
    <location>
        <begin position="1103"/>
        <end position="1341"/>
    </location>
</feature>
<feature type="compositionally biased region" description="Low complexity" evidence="2">
    <location>
        <begin position="60"/>
        <end position="70"/>
    </location>
</feature>
<dbReference type="InterPro" id="IPR041679">
    <property type="entry name" value="DNA2/NAM7-like_C"/>
</dbReference>
<feature type="region of interest" description="Disordered" evidence="2">
    <location>
        <begin position="1249"/>
        <end position="1272"/>
    </location>
</feature>
<keyword evidence="7" id="KW-1185">Reference proteome</keyword>
<dbReference type="Gene3D" id="3.40.50.300">
    <property type="entry name" value="P-loop containing nucleotide triphosphate hydrolases"/>
    <property type="match status" value="3"/>
</dbReference>
<evidence type="ECO:0000259" key="3">
    <source>
        <dbReference type="Pfam" id="PF13086"/>
    </source>
</evidence>
<dbReference type="Pfam" id="PF13087">
    <property type="entry name" value="AAA_12"/>
    <property type="match status" value="1"/>
</dbReference>
<dbReference type="FunFam" id="3.40.50.300:FF:001660">
    <property type="entry name" value="NF-X1 finger and helicase protein, putative"/>
    <property type="match status" value="1"/>
</dbReference>
<proteinExistence type="predicted"/>
<name>A0A433DN31_9FUNG</name>
<sequence>MTDLSHQANQNPTQNPNQGNRRQQNNRNRPNNGANGGNANNAQRNVPTTPGGPGGPASPGGPARSPRPGGITQEQKRQIAERRPESFQISSDGTDDLIVSGGVSEDLQHLASIILRPGSFPLEDQKRMRRFVNSCLMNLSNHHNVDTSGLLLGLASSTGIARMKDIMLHPMSVDAGTAKSPISFQYVVLPFVGLLTREKVCQTTMVEQSNTIYTTVYIHAEKFILNGVLRCTDELLARRSLNDVRISPDRMRIEDPDVCIVTSFPHALLAITRLLFQLLTRVRQARFEFGDIVAKLQLQAEQCGNLPPDVAGTAFERAVLAHEIDRVRAIIMDAMGIPVCVDDRAAANRPSTRRRLHEAGPNIEYLERIYDPPGLLSKDGPRHDNDHSEIADIQVIPTQGEVTSSRDPFLPANGAPNAPHFIDAGWKRQLDIHFRLFREDMLDPLKKGISAFLRLLVKTSKSKQRTLLQQGKLRKMVDENVDLNVYGDVHFHGLRFTRQQRVSVQISFAQPRSLAGQATGRRREFWERSKSRLMQGGLVCLLWRTEDTATTNTPFRMVFGVIADRDITQLSADPQQAFITIALTDPSVYLVMLNDYEHDGDDAIQHFMVESPGVFFESYRPILKALQQCTPATLPFGKYLAPTAADEAEPRHEDFVQPPLYTHAPGFNFDLSVLLRNGLACNLVAANPASRTKAIEMLLQHSILDDTQAKALVETLCREVALIRGPPGTGKTKIGVDLMQVLLHNAAKMKCGPILCICYTNHALDQFLEHLLDKGVKGIVRIGAQSKSERLTDHNMETLMRSYDKSYNTRHAIREAKTEWETVSKSLTSIDRALKTGILPWRYLGPYLMDICDSQYTQLHPAAAEQKKDDDGFKVVGAKTGDDTPYYRWVTGADIEYMEMFIEEMRNTGRLVSVSANRYDILTIEELDTEEDPNADPSQPFVEQPRVKTMTVPTTNRPLELLEENGDVWNMSLTERKRLNESWKPPIQGIMLDDMKRLLEESEKIEQKMKNAYDEVRRLILKESTVIGMTTNGAAKFQTLVASVAPRIIVCEEAGEVLESHILATLSASTQHLVLIGDHLQLRPQVATYKLSTDSPVGKNYNLDKSLFERLVTASVHPLPMSHLTTQRRMRPEIADLIRLTLYPDLIDGGAVMNYPNVSGMRKNLFFMDHSHPEDSKDQFGAQSFANSFEVEMVEALVQYLIRNGYNKPGDIAVLTPYLGQFAKLRKALQNSFMLVIDERDQDQLDEMEAKAEEDEGGEKPANRETPKSGVKEISVQKHITLRTIDNYQGEEAKIVIISLVRNARTQDGTAGRGIGFLKSPNRTNVLLSRAQHGMFILGNADLLASNENGMWPQVVNELRDNDRLGPGFPIMCQNHPNTWNVIDVPENFKIIAPHGGCNLPCTYNMDCGHAIRTTRNTSQLNVTGPVPGYTRNANTPARIDAETRVVHVKRSWAISPFPAATSFDKCNAGRHKTRPSSPANRK</sequence>
<evidence type="ECO:0000313" key="6">
    <source>
        <dbReference type="EMBL" id="RUP52086.1"/>
    </source>
</evidence>
<reference evidence="6 7" key="1">
    <citation type="journal article" date="2018" name="New Phytol.">
        <title>Phylogenomics of Endogonaceae and evolution of mycorrhizas within Mucoromycota.</title>
        <authorList>
            <person name="Chang Y."/>
            <person name="Desiro A."/>
            <person name="Na H."/>
            <person name="Sandor L."/>
            <person name="Lipzen A."/>
            <person name="Clum A."/>
            <person name="Barry K."/>
            <person name="Grigoriev I.V."/>
            <person name="Martin F.M."/>
            <person name="Stajich J.E."/>
            <person name="Smith M.E."/>
            <person name="Bonito G."/>
            <person name="Spatafora J.W."/>
        </authorList>
    </citation>
    <scope>NUCLEOTIDE SEQUENCE [LARGE SCALE GENOMIC DNA]</scope>
    <source>
        <strain evidence="6 7">GMNB39</strain>
    </source>
</reference>
<dbReference type="GO" id="GO:0004386">
    <property type="term" value="F:helicase activity"/>
    <property type="evidence" value="ECO:0007669"/>
    <property type="project" value="InterPro"/>
</dbReference>
<evidence type="ECO:0008006" key="8">
    <source>
        <dbReference type="Google" id="ProtNLM"/>
    </source>
</evidence>
<evidence type="ECO:0000256" key="1">
    <source>
        <dbReference type="SAM" id="Coils"/>
    </source>
</evidence>
<feature type="domain" description="DNA2/NAM7 helicase helicase" evidence="3">
    <location>
        <begin position="704"/>
        <end position="1086"/>
    </location>
</feature>
<feature type="coiled-coil region" evidence="1">
    <location>
        <begin position="992"/>
        <end position="1022"/>
    </location>
</feature>
<feature type="region of interest" description="Disordered" evidence="2">
    <location>
        <begin position="1"/>
        <end position="94"/>
    </location>
</feature>
<comment type="caution">
    <text evidence="6">The sequence shown here is derived from an EMBL/GenBank/DDBJ whole genome shotgun (WGS) entry which is preliminary data.</text>
</comment>